<dbReference type="Gene3D" id="3.50.50.60">
    <property type="entry name" value="FAD/NAD(P)-binding domain"/>
    <property type="match status" value="1"/>
</dbReference>
<dbReference type="RefSeq" id="XP_023622784.1">
    <property type="nucleotide sequence ID" value="XM_023767016.1"/>
</dbReference>
<dbReference type="GO" id="GO:0051698">
    <property type="term" value="F:saccharopine oxidase activity"/>
    <property type="evidence" value="ECO:0007669"/>
    <property type="project" value="TreeGrafter"/>
</dbReference>
<dbReference type="STRING" id="112498.A0A2D3UT13"/>
<dbReference type="GeneID" id="35596959"/>
<dbReference type="PANTHER" id="PTHR10961:SF26">
    <property type="entry name" value="L-SACCHAROPINE OXIDASE"/>
    <property type="match status" value="1"/>
</dbReference>
<proteinExistence type="inferred from homology"/>
<evidence type="ECO:0000256" key="2">
    <source>
        <dbReference type="ARBA" id="ARBA00010989"/>
    </source>
</evidence>
<dbReference type="InterPro" id="IPR036188">
    <property type="entry name" value="FAD/NAD-bd_sf"/>
</dbReference>
<dbReference type="Proteomes" id="UP000225277">
    <property type="component" value="Unassembled WGS sequence"/>
</dbReference>
<evidence type="ECO:0000256" key="3">
    <source>
        <dbReference type="ARBA" id="ARBA00022630"/>
    </source>
</evidence>
<dbReference type="Gene3D" id="3.30.9.10">
    <property type="entry name" value="D-Amino Acid Oxidase, subunit A, domain 2"/>
    <property type="match status" value="1"/>
</dbReference>
<keyword evidence="8" id="KW-1185">Reference proteome</keyword>
<evidence type="ECO:0000256" key="5">
    <source>
        <dbReference type="ARBA" id="ARBA00023002"/>
    </source>
</evidence>
<evidence type="ECO:0000313" key="7">
    <source>
        <dbReference type="EMBL" id="CZT15890.1"/>
    </source>
</evidence>
<dbReference type="OrthoDB" id="2219495at2759"/>
<sequence length="435" mass="47811">MISKDSPIAIAGSGAWGLSTALHLLNAGYTNITVFDRAETIPSPYSAANDLNKIVRPEYEDPFYTNLALQAIKAWQTPLFGPYYHHTGYVVAATGSAPVKAVEHLEAALSSIQSHPELSPGIRRLDSPEDFKTYTWQYSGPLTGFKGYFNPTAGYAHSADALHGIWLHCASRGVRFILGDSIGKVSAIIYSGSRATGLVTADGRRHLADLVIVALGAHAASLIPSVGKFATARAWSVAHIQLSPSETNFLRGIPTTNIRDLGFFFEPDPATNLFKLCPLGVGYTNTSPSTGISLPPMDILPPPQDFIPWEDEVKLRRLLRETFPWMADRPFVDKKLCWFSDTEDSDYLVDFVPDTESSVICLSGDSGHGFKMMPVFGEWVVDLIRKGKQNEGRWKWKNVDLTGKNWGEGVSWRIGKGSELKELLAAKDKLVKARL</sequence>
<comment type="cofactor">
    <cofactor evidence="1">
        <name>FAD</name>
        <dbReference type="ChEBI" id="CHEBI:57692"/>
    </cofactor>
</comment>
<protein>
    <submittedName>
        <fullName evidence="7">Related to FAD-dependent oxidoreductase</fullName>
    </submittedName>
</protein>
<accession>A0A2D3UT13</accession>
<comment type="similarity">
    <text evidence="2">Belongs to the MSOX/MTOX family.</text>
</comment>
<dbReference type="Pfam" id="PF01266">
    <property type="entry name" value="DAO"/>
    <property type="match status" value="1"/>
</dbReference>
<dbReference type="PANTHER" id="PTHR10961">
    <property type="entry name" value="PEROXISOMAL SARCOSINE OXIDASE"/>
    <property type="match status" value="1"/>
</dbReference>
<keyword evidence="3" id="KW-0285">Flavoprotein</keyword>
<evidence type="ECO:0000256" key="4">
    <source>
        <dbReference type="ARBA" id="ARBA00022827"/>
    </source>
</evidence>
<dbReference type="GO" id="GO:0050660">
    <property type="term" value="F:flavin adenine dinucleotide binding"/>
    <property type="evidence" value="ECO:0007669"/>
    <property type="project" value="InterPro"/>
</dbReference>
<gene>
    <name evidence="7" type="ORF">RCC_01729</name>
</gene>
<name>A0A2D3UT13_9PEZI</name>
<dbReference type="InterPro" id="IPR045170">
    <property type="entry name" value="MTOX"/>
</dbReference>
<dbReference type="EMBL" id="FJUY01000002">
    <property type="protein sequence ID" value="CZT15890.1"/>
    <property type="molecule type" value="Genomic_DNA"/>
</dbReference>
<evidence type="ECO:0000313" key="8">
    <source>
        <dbReference type="Proteomes" id="UP000225277"/>
    </source>
</evidence>
<reference evidence="7 8" key="1">
    <citation type="submission" date="2016-03" db="EMBL/GenBank/DDBJ databases">
        <authorList>
            <person name="Ploux O."/>
        </authorList>
    </citation>
    <scope>NUCLEOTIDE SEQUENCE [LARGE SCALE GENOMIC DNA]</scope>
    <source>
        <strain evidence="7 8">URUG2</strain>
    </source>
</reference>
<dbReference type="InterPro" id="IPR006076">
    <property type="entry name" value="FAD-dep_OxRdtase"/>
</dbReference>
<dbReference type="SUPFAM" id="SSF51905">
    <property type="entry name" value="FAD/NAD(P)-binding domain"/>
    <property type="match status" value="1"/>
</dbReference>
<dbReference type="AlphaFoldDB" id="A0A2D3UT13"/>
<keyword evidence="5" id="KW-0560">Oxidoreductase</keyword>
<evidence type="ECO:0000256" key="1">
    <source>
        <dbReference type="ARBA" id="ARBA00001974"/>
    </source>
</evidence>
<keyword evidence="4" id="KW-0274">FAD</keyword>
<evidence type="ECO:0000259" key="6">
    <source>
        <dbReference type="Pfam" id="PF01266"/>
    </source>
</evidence>
<dbReference type="GO" id="GO:0008115">
    <property type="term" value="F:sarcosine oxidase activity"/>
    <property type="evidence" value="ECO:0007669"/>
    <property type="project" value="TreeGrafter"/>
</dbReference>
<feature type="domain" description="FAD dependent oxidoreductase" evidence="6">
    <location>
        <begin position="8"/>
        <end position="383"/>
    </location>
</feature>
<organism evidence="7 8">
    <name type="scientific">Ramularia collo-cygni</name>
    <dbReference type="NCBI Taxonomy" id="112498"/>
    <lineage>
        <taxon>Eukaryota</taxon>
        <taxon>Fungi</taxon>
        <taxon>Dikarya</taxon>
        <taxon>Ascomycota</taxon>
        <taxon>Pezizomycotina</taxon>
        <taxon>Dothideomycetes</taxon>
        <taxon>Dothideomycetidae</taxon>
        <taxon>Mycosphaerellales</taxon>
        <taxon>Mycosphaerellaceae</taxon>
        <taxon>Ramularia</taxon>
    </lineage>
</organism>